<dbReference type="OrthoDB" id="756301at2759"/>
<dbReference type="EMBL" id="GL833170">
    <property type="protein sequence ID" value="EGB03479.1"/>
    <property type="molecule type" value="Genomic_DNA"/>
</dbReference>
<evidence type="ECO:0000313" key="12">
    <source>
        <dbReference type="Proteomes" id="UP000002729"/>
    </source>
</evidence>
<feature type="non-terminal residue" evidence="11">
    <location>
        <position position="1"/>
    </location>
</feature>
<dbReference type="GO" id="GO:0071913">
    <property type="term" value="F:citrate secondary active transmembrane transporter activity"/>
    <property type="evidence" value="ECO:0007669"/>
    <property type="project" value="TreeGrafter"/>
</dbReference>
<dbReference type="Proteomes" id="UP000002729">
    <property type="component" value="Unassembled WGS sequence"/>
</dbReference>
<evidence type="ECO:0000256" key="5">
    <source>
        <dbReference type="ARBA" id="ARBA00022737"/>
    </source>
</evidence>
<proteinExistence type="inferred from homology"/>
<dbReference type="InParanoid" id="F0YN24"/>
<evidence type="ECO:0000256" key="4">
    <source>
        <dbReference type="ARBA" id="ARBA00022692"/>
    </source>
</evidence>
<feature type="repeat" description="Solcar" evidence="9">
    <location>
        <begin position="15"/>
        <end position="106"/>
    </location>
</feature>
<keyword evidence="4 9" id="KW-0812">Transmembrane</keyword>
<keyword evidence="6" id="KW-1133">Transmembrane helix</keyword>
<dbReference type="InterPro" id="IPR049563">
    <property type="entry name" value="TXTP-like"/>
</dbReference>
<keyword evidence="7" id="KW-0496">Mitochondrion</keyword>
<dbReference type="Gene3D" id="1.50.40.10">
    <property type="entry name" value="Mitochondrial carrier domain"/>
    <property type="match status" value="1"/>
</dbReference>
<feature type="repeat" description="Solcar" evidence="9">
    <location>
        <begin position="212"/>
        <end position="297"/>
    </location>
</feature>
<evidence type="ECO:0000256" key="2">
    <source>
        <dbReference type="ARBA" id="ARBA00006375"/>
    </source>
</evidence>
<sequence>RSDARAAMAAEKKPPSLAKIALAGGWAGSMEILVTYPLEFAKTHLQLQHGAAGTKSGFDRGVVHCLASTVERHGVRGVYAGCTSWFVFAGPRSAVRFAAFERLSREAPRTSGWDFLCGLGAGVCEAALCQTPNQSIQIKLQHDAAPAVAAKRYSHLPFLRACREIARQHGPLAFYDGVVPAMVKGALTNSIRFVGYRGLTRGLGLGGDGPAPTPAQSMLCGGVAGAVSAVASQPVDTVKANMMGLDRGRYASSLACARAIVEADGAAALFNGLRPRVVRVFFEVGLQFALFEQCTKIVDDLW</sequence>
<dbReference type="AlphaFoldDB" id="F0YN24"/>
<dbReference type="KEGG" id="aaf:AURANDRAFT_33967"/>
<evidence type="ECO:0000256" key="3">
    <source>
        <dbReference type="ARBA" id="ARBA00022448"/>
    </source>
</evidence>
<evidence type="ECO:0000256" key="6">
    <source>
        <dbReference type="ARBA" id="ARBA00022989"/>
    </source>
</evidence>
<dbReference type="eggNOG" id="KOG0756">
    <property type="taxonomic scope" value="Eukaryota"/>
</dbReference>
<evidence type="ECO:0000256" key="7">
    <source>
        <dbReference type="ARBA" id="ARBA00023128"/>
    </source>
</evidence>
<dbReference type="RefSeq" id="XP_009041808.1">
    <property type="nucleotide sequence ID" value="XM_009043560.1"/>
</dbReference>
<evidence type="ECO:0000256" key="10">
    <source>
        <dbReference type="RuleBase" id="RU000488"/>
    </source>
</evidence>
<dbReference type="PROSITE" id="PS50920">
    <property type="entry name" value="SOLCAR"/>
    <property type="match status" value="3"/>
</dbReference>
<dbReference type="GO" id="GO:0006843">
    <property type="term" value="P:mitochondrial citrate transmembrane transport"/>
    <property type="evidence" value="ECO:0007669"/>
    <property type="project" value="TreeGrafter"/>
</dbReference>
<keyword evidence="8 9" id="KW-0472">Membrane</keyword>
<dbReference type="Pfam" id="PF00153">
    <property type="entry name" value="Mito_carr"/>
    <property type="match status" value="3"/>
</dbReference>
<feature type="repeat" description="Solcar" evidence="9">
    <location>
        <begin position="113"/>
        <end position="202"/>
    </location>
</feature>
<evidence type="ECO:0008006" key="13">
    <source>
        <dbReference type="Google" id="ProtNLM"/>
    </source>
</evidence>
<keyword evidence="12" id="KW-1185">Reference proteome</keyword>
<evidence type="ECO:0000313" key="11">
    <source>
        <dbReference type="EMBL" id="EGB03479.1"/>
    </source>
</evidence>
<dbReference type="InterPro" id="IPR018108">
    <property type="entry name" value="MCP_transmembrane"/>
</dbReference>
<reference evidence="11 12" key="1">
    <citation type="journal article" date="2011" name="Proc. Natl. Acad. Sci. U.S.A.">
        <title>Niche of harmful alga Aureococcus anophagefferens revealed through ecogenomics.</title>
        <authorList>
            <person name="Gobler C.J."/>
            <person name="Berry D.L."/>
            <person name="Dyhrman S.T."/>
            <person name="Wilhelm S.W."/>
            <person name="Salamov A."/>
            <person name="Lobanov A.V."/>
            <person name="Zhang Y."/>
            <person name="Collier J.L."/>
            <person name="Wurch L.L."/>
            <person name="Kustka A.B."/>
            <person name="Dill B.D."/>
            <person name="Shah M."/>
            <person name="VerBerkmoes N.C."/>
            <person name="Kuo A."/>
            <person name="Terry A."/>
            <person name="Pangilinan J."/>
            <person name="Lindquist E.A."/>
            <person name="Lucas S."/>
            <person name="Paulsen I.T."/>
            <person name="Hattenrath-Lehmann T.K."/>
            <person name="Talmage S.C."/>
            <person name="Walker E.A."/>
            <person name="Koch F."/>
            <person name="Burson A.M."/>
            <person name="Marcoval M.A."/>
            <person name="Tang Y.Z."/>
            <person name="Lecleir G.R."/>
            <person name="Coyne K.J."/>
            <person name="Berg G.M."/>
            <person name="Bertrand E.M."/>
            <person name="Saito M.A."/>
            <person name="Gladyshev V.N."/>
            <person name="Grigoriev I.V."/>
        </authorList>
    </citation>
    <scope>NUCLEOTIDE SEQUENCE [LARGE SCALE GENOMIC DNA]</scope>
    <source>
        <strain evidence="12">CCMP 1984</strain>
    </source>
</reference>
<comment type="similarity">
    <text evidence="2 10">Belongs to the mitochondrial carrier (TC 2.A.29) family.</text>
</comment>
<name>F0YN24_AURAN</name>
<evidence type="ECO:0000256" key="1">
    <source>
        <dbReference type="ARBA" id="ARBA00004225"/>
    </source>
</evidence>
<dbReference type="GeneID" id="20221370"/>
<evidence type="ECO:0000256" key="9">
    <source>
        <dbReference type="PROSITE-ProRule" id="PRU00282"/>
    </source>
</evidence>
<comment type="subcellular location">
    <subcellularLocation>
        <location evidence="1">Mitochondrion membrane</location>
        <topology evidence="1">Multi-pass membrane protein</topology>
    </subcellularLocation>
</comment>
<dbReference type="OMA" id="PFEWAKT"/>
<gene>
    <name evidence="11" type="ORF">AURANDRAFT_33967</name>
</gene>
<keyword evidence="3 10" id="KW-0813">Transport</keyword>
<dbReference type="InterPro" id="IPR023395">
    <property type="entry name" value="MCP_dom_sf"/>
</dbReference>
<dbReference type="PANTHER" id="PTHR45788">
    <property type="entry name" value="SUCCINATE/FUMARATE MITOCHONDRIAL TRANSPORTER-RELATED"/>
    <property type="match status" value="1"/>
</dbReference>
<keyword evidence="5" id="KW-0677">Repeat</keyword>
<protein>
    <recommendedName>
        <fullName evidence="13">Mitochondrial carrier protein</fullName>
    </recommendedName>
</protein>
<dbReference type="PANTHER" id="PTHR45788:SF4">
    <property type="entry name" value="TRICARBOXYLATE TRANSPORT PROTEIN, MITOCHONDRIAL"/>
    <property type="match status" value="1"/>
</dbReference>
<dbReference type="SUPFAM" id="SSF103506">
    <property type="entry name" value="Mitochondrial carrier"/>
    <property type="match status" value="1"/>
</dbReference>
<dbReference type="GO" id="GO:0031966">
    <property type="term" value="C:mitochondrial membrane"/>
    <property type="evidence" value="ECO:0007669"/>
    <property type="project" value="UniProtKB-SubCell"/>
</dbReference>
<accession>F0YN24</accession>
<organism evidence="12">
    <name type="scientific">Aureococcus anophagefferens</name>
    <name type="common">Harmful bloom alga</name>
    <dbReference type="NCBI Taxonomy" id="44056"/>
    <lineage>
        <taxon>Eukaryota</taxon>
        <taxon>Sar</taxon>
        <taxon>Stramenopiles</taxon>
        <taxon>Ochrophyta</taxon>
        <taxon>Pelagophyceae</taxon>
        <taxon>Pelagomonadales</taxon>
        <taxon>Pelagomonadaceae</taxon>
        <taxon>Aureococcus</taxon>
    </lineage>
</organism>
<evidence type="ECO:0000256" key="8">
    <source>
        <dbReference type="ARBA" id="ARBA00023136"/>
    </source>
</evidence>